<organism evidence="1">
    <name type="scientific">Culex pipiens</name>
    <name type="common">House mosquito</name>
    <dbReference type="NCBI Taxonomy" id="7175"/>
    <lineage>
        <taxon>Eukaryota</taxon>
        <taxon>Metazoa</taxon>
        <taxon>Ecdysozoa</taxon>
        <taxon>Arthropoda</taxon>
        <taxon>Hexapoda</taxon>
        <taxon>Insecta</taxon>
        <taxon>Pterygota</taxon>
        <taxon>Neoptera</taxon>
        <taxon>Endopterygota</taxon>
        <taxon>Diptera</taxon>
        <taxon>Nematocera</taxon>
        <taxon>Culicoidea</taxon>
        <taxon>Culicidae</taxon>
        <taxon>Culicinae</taxon>
        <taxon>Culicini</taxon>
        <taxon>Culex</taxon>
        <taxon>Culex</taxon>
    </lineage>
</organism>
<protein>
    <submittedName>
        <fullName evidence="1">(northern house mosquito) hypothetical protein</fullName>
    </submittedName>
</protein>
<proteinExistence type="predicted"/>
<dbReference type="EMBL" id="HBUE01283799">
    <property type="protein sequence ID" value="CAG6570399.1"/>
    <property type="molecule type" value="Transcribed_RNA"/>
</dbReference>
<name>A0A8D8DWB8_CULPI</name>
<accession>A0A8D8DWB8</accession>
<sequence>MMVVPRRSPDRCPWRSPLLVRTALGHCCARTRYFRTVPASSSCVWFATTFLFRGRCYPADTPASARFASANWTAVRCAALQSPAISAYDRRSTYHRMRSSPRCGGGKWKDTQLKGNPLICF</sequence>
<dbReference type="EMBL" id="HBUE01178236">
    <property type="protein sequence ID" value="CAG6518857.1"/>
    <property type="molecule type" value="Transcribed_RNA"/>
</dbReference>
<evidence type="ECO:0000313" key="1">
    <source>
        <dbReference type="EMBL" id="CAG6518851.1"/>
    </source>
</evidence>
<dbReference type="AlphaFoldDB" id="A0A8D8DWB8"/>
<dbReference type="EMBL" id="HBUE01283803">
    <property type="protein sequence ID" value="CAG6570405.1"/>
    <property type="molecule type" value="Transcribed_RNA"/>
</dbReference>
<dbReference type="EMBL" id="HBUE01178233">
    <property type="protein sequence ID" value="CAG6518851.1"/>
    <property type="molecule type" value="Transcribed_RNA"/>
</dbReference>
<reference evidence="1" key="1">
    <citation type="submission" date="2021-05" db="EMBL/GenBank/DDBJ databases">
        <authorList>
            <person name="Alioto T."/>
            <person name="Alioto T."/>
            <person name="Gomez Garrido J."/>
        </authorList>
    </citation>
    <scope>NUCLEOTIDE SEQUENCE</scope>
</reference>